<evidence type="ECO:0000313" key="3">
    <source>
        <dbReference type="Proteomes" id="UP000077521"/>
    </source>
</evidence>
<keyword evidence="3" id="KW-1185">Reference proteome</keyword>
<accession>A0A177TJS9</accession>
<dbReference type="EMBL" id="LWDF02000063">
    <property type="protein sequence ID" value="KAE8258622.1"/>
    <property type="molecule type" value="Genomic_DNA"/>
</dbReference>
<proteinExistence type="predicted"/>
<comment type="caution">
    <text evidence="2">The sequence shown here is derived from an EMBL/GenBank/DDBJ whole genome shotgun (WGS) entry which is preliminary data.</text>
</comment>
<evidence type="ECO:0000256" key="1">
    <source>
        <dbReference type="SAM" id="MobiDB-lite"/>
    </source>
</evidence>
<reference evidence="2" key="1">
    <citation type="submission" date="2016-04" db="EMBL/GenBank/DDBJ databases">
        <authorList>
            <person name="Nguyen H.D."/>
            <person name="Samba Siva P."/>
            <person name="Cullis J."/>
            <person name="Levesque C.A."/>
            <person name="Hambleton S."/>
        </authorList>
    </citation>
    <scope>NUCLEOTIDE SEQUENCE</scope>
    <source>
        <strain evidence="2">DAOMC 236416</strain>
    </source>
</reference>
<dbReference type="AlphaFoldDB" id="A0A177TJS9"/>
<feature type="compositionally biased region" description="Acidic residues" evidence="1">
    <location>
        <begin position="109"/>
        <end position="120"/>
    </location>
</feature>
<evidence type="ECO:0000313" key="2">
    <source>
        <dbReference type="EMBL" id="KAE8258622.1"/>
    </source>
</evidence>
<feature type="compositionally biased region" description="Low complexity" evidence="1">
    <location>
        <begin position="75"/>
        <end position="108"/>
    </location>
</feature>
<sequence length="120" mass="13349">MCVSQRDVELCRCCRTTIVEESTAEVHRCRLFADEDEDMHCMTLERSTNQYISTTITCSKCSNMSDDDDDDSRRSSGSGYYRSGYSNGSSGDSSGDTSYSRRIGFSDESSSDDDSDSDDD</sequence>
<feature type="region of interest" description="Disordered" evidence="1">
    <location>
        <begin position="62"/>
        <end position="120"/>
    </location>
</feature>
<name>A0A177TJS9_9BASI</name>
<dbReference type="Proteomes" id="UP000077521">
    <property type="component" value="Unassembled WGS sequence"/>
</dbReference>
<reference evidence="2" key="2">
    <citation type="journal article" date="2019" name="IMA Fungus">
        <title>Genome sequencing and comparison of five Tilletia species to identify candidate genes for the detection of regulated species infecting wheat.</title>
        <authorList>
            <person name="Nguyen H.D.T."/>
            <person name="Sultana T."/>
            <person name="Kesanakurti P."/>
            <person name="Hambleton S."/>
        </authorList>
    </citation>
    <scope>NUCLEOTIDE SEQUENCE</scope>
    <source>
        <strain evidence="2">DAOMC 236416</strain>
    </source>
</reference>
<organism evidence="2 3">
    <name type="scientific">Tilletia indica</name>
    <dbReference type="NCBI Taxonomy" id="43049"/>
    <lineage>
        <taxon>Eukaryota</taxon>
        <taxon>Fungi</taxon>
        <taxon>Dikarya</taxon>
        <taxon>Basidiomycota</taxon>
        <taxon>Ustilaginomycotina</taxon>
        <taxon>Exobasidiomycetes</taxon>
        <taxon>Tilletiales</taxon>
        <taxon>Tilletiaceae</taxon>
        <taxon>Tilletia</taxon>
    </lineage>
</organism>
<gene>
    <name evidence="2" type="ORF">A4X13_0g1564</name>
</gene>
<protein>
    <submittedName>
        <fullName evidence="2">Uncharacterized protein</fullName>
    </submittedName>
</protein>